<accession>A0A0G0GWK7</accession>
<organism evidence="1 2">
    <name type="scientific">Candidatus Nomurabacteria bacterium GW2011_GWB1_37_5</name>
    <dbReference type="NCBI Taxonomy" id="1618742"/>
    <lineage>
        <taxon>Bacteria</taxon>
        <taxon>Candidatus Nomuraibacteriota</taxon>
    </lineage>
</organism>
<gene>
    <name evidence="1" type="ORF">US50_C0016G0018</name>
</gene>
<dbReference type="Proteomes" id="UP000033876">
    <property type="component" value="Unassembled WGS sequence"/>
</dbReference>
<dbReference type="EMBL" id="LBTF01000016">
    <property type="protein sequence ID" value="KKQ35388.1"/>
    <property type="molecule type" value="Genomic_DNA"/>
</dbReference>
<comment type="caution">
    <text evidence="1">The sequence shown here is derived from an EMBL/GenBank/DDBJ whole genome shotgun (WGS) entry which is preliminary data.</text>
</comment>
<evidence type="ECO:0000313" key="1">
    <source>
        <dbReference type="EMBL" id="KKQ35388.1"/>
    </source>
</evidence>
<dbReference type="AlphaFoldDB" id="A0A0G0GWK7"/>
<name>A0A0G0GWK7_9BACT</name>
<protein>
    <submittedName>
        <fullName evidence="1">Uncharacterized protein</fullName>
    </submittedName>
</protein>
<sequence length="82" mass="9967">MWYDQRMKKYGTEPRLDQIPLSLPEFLVSFNKNMPKGFMLADAELMKKFKEMNPKLFPTDEWYLGIHRKKVMDWLPRNNRVS</sequence>
<proteinExistence type="predicted"/>
<reference evidence="1 2" key="1">
    <citation type="journal article" date="2015" name="Nature">
        <title>rRNA introns, odd ribosomes, and small enigmatic genomes across a large radiation of phyla.</title>
        <authorList>
            <person name="Brown C.T."/>
            <person name="Hug L.A."/>
            <person name="Thomas B.C."/>
            <person name="Sharon I."/>
            <person name="Castelle C.J."/>
            <person name="Singh A."/>
            <person name="Wilkins M.J."/>
            <person name="Williams K.H."/>
            <person name="Banfield J.F."/>
        </authorList>
    </citation>
    <scope>NUCLEOTIDE SEQUENCE [LARGE SCALE GENOMIC DNA]</scope>
</reference>
<evidence type="ECO:0000313" key="2">
    <source>
        <dbReference type="Proteomes" id="UP000033876"/>
    </source>
</evidence>